<proteinExistence type="predicted"/>
<dbReference type="GO" id="GO:0009897">
    <property type="term" value="C:external side of plasma membrane"/>
    <property type="evidence" value="ECO:0007669"/>
    <property type="project" value="TreeGrafter"/>
</dbReference>
<evidence type="ECO:0000256" key="1">
    <source>
        <dbReference type="ARBA" id="ARBA00023180"/>
    </source>
</evidence>
<keyword evidence="3" id="KW-0472">Membrane</keyword>
<protein>
    <recommendedName>
        <fullName evidence="5">Ig-like domain-containing protein</fullName>
    </recommendedName>
</protein>
<dbReference type="PANTHER" id="PTHR16675">
    <property type="entry name" value="MHC CLASS I-RELATED"/>
    <property type="match status" value="1"/>
</dbReference>
<dbReference type="Pfam" id="PF07654">
    <property type="entry name" value="C1-set"/>
    <property type="match status" value="2"/>
</dbReference>
<dbReference type="InterPro" id="IPR011162">
    <property type="entry name" value="MHC_I/II-like_Ag-recog"/>
</dbReference>
<evidence type="ECO:0000313" key="6">
    <source>
        <dbReference type="EMBL" id="KAG9330548.1"/>
    </source>
</evidence>
<dbReference type="InterPro" id="IPR011161">
    <property type="entry name" value="MHC_I-like_Ag-recog"/>
</dbReference>
<reference evidence="6" key="1">
    <citation type="thesis" date="2021" institute="BYU ScholarsArchive" country="Provo, UT, USA">
        <title>Applications of and Algorithms for Genome Assembly and Genomic Analyses with an Emphasis on Marine Teleosts.</title>
        <authorList>
            <person name="Pickett B.D."/>
        </authorList>
    </citation>
    <scope>NUCLEOTIDE SEQUENCE</scope>
    <source>
        <strain evidence="6">HI-2016</strain>
    </source>
</reference>
<dbReference type="PROSITE" id="PS50835">
    <property type="entry name" value="IG_LIKE"/>
    <property type="match status" value="2"/>
</dbReference>
<dbReference type="Pfam" id="PF00129">
    <property type="entry name" value="MHC_I"/>
    <property type="match status" value="1"/>
</dbReference>
<feature type="signal peptide" evidence="4">
    <location>
        <begin position="1"/>
        <end position="22"/>
    </location>
</feature>
<keyword evidence="3" id="KW-1133">Transmembrane helix</keyword>
<dbReference type="InterPro" id="IPR003597">
    <property type="entry name" value="Ig_C1-set"/>
</dbReference>
<sequence length="589" mass="67703">MQGISTILFLLQIAAVNTGSHSIWGFATLIYGETQFPEFSAVIMVDDVQVLYYDSNIRKFISRAQQSSTNEEADVMPTSYTMVEGVYSSMKTEAHHIKSVSNHSNGVHVYQRLAGCELDNDKESPGMVWDAYDGTEAMSYNMQNYIFNPLWPERMWDRGKKEAMRMFFKEICQPFCIQTLKHYLRKEKNVVLRKERPRVRLLHNTHPETGEVRVSCLATGFYPRHINLTMLRDGHPIPEEELILGDLLPNGDGTYQLRRTLSVGAEELSERHHYTCSVTHLTLDNKLDIGWEPEDGPNILVIIAVVMVVLTLIFTVPAFVLHKRRLKAEEDDAIPADYDTVIKDMYRTMRQRLYLMTNGLSHTEVHVYQKRAGCVLDGDRESPAMLWDAYDGTEALSYDMQNYTFNPLWPQFEWDLFKKQAVLIDFKDIYLPLCIKTLKKEKHVVLRKERPKVSLLRKEGTGEMRVSCLATGFYPRHINLTMLRDGHPIPEEELILGDLLPNGDGTYQLRRTLSVGAEELRERHHYTCSVTHLSLDNKLDIGWEPDDGPNITIIIIVVVVLLLVILVILTVFIKRRRGETTSISLKKQA</sequence>
<evidence type="ECO:0000256" key="2">
    <source>
        <dbReference type="ARBA" id="ARBA00023319"/>
    </source>
</evidence>
<evidence type="ECO:0000313" key="7">
    <source>
        <dbReference type="Proteomes" id="UP000824540"/>
    </source>
</evidence>
<dbReference type="InterPro" id="IPR050208">
    <property type="entry name" value="MHC_class-I_related"/>
</dbReference>
<dbReference type="SUPFAM" id="SSF48726">
    <property type="entry name" value="Immunoglobulin"/>
    <property type="match status" value="2"/>
</dbReference>
<accession>A0A8T2MY13</accession>
<evidence type="ECO:0000256" key="3">
    <source>
        <dbReference type="SAM" id="Phobius"/>
    </source>
</evidence>
<feature type="domain" description="Ig-like" evidence="5">
    <location>
        <begin position="451"/>
        <end position="540"/>
    </location>
</feature>
<dbReference type="InterPro" id="IPR037055">
    <property type="entry name" value="MHC_I-like_Ag-recog_sf"/>
</dbReference>
<dbReference type="GO" id="GO:0006955">
    <property type="term" value="P:immune response"/>
    <property type="evidence" value="ECO:0007669"/>
    <property type="project" value="TreeGrafter"/>
</dbReference>
<dbReference type="InterPro" id="IPR003006">
    <property type="entry name" value="Ig/MHC_CS"/>
</dbReference>
<keyword evidence="1" id="KW-0325">Glycoprotein</keyword>
<dbReference type="Proteomes" id="UP000824540">
    <property type="component" value="Unassembled WGS sequence"/>
</dbReference>
<evidence type="ECO:0000259" key="5">
    <source>
        <dbReference type="PROSITE" id="PS50835"/>
    </source>
</evidence>
<dbReference type="PROSITE" id="PS00290">
    <property type="entry name" value="IG_MHC"/>
    <property type="match status" value="2"/>
</dbReference>
<dbReference type="EMBL" id="JAFBMS010000554">
    <property type="protein sequence ID" value="KAG9330548.1"/>
    <property type="molecule type" value="Genomic_DNA"/>
</dbReference>
<name>A0A8T2MY13_9TELE</name>
<dbReference type="FunFam" id="3.30.500.10:FF:000007">
    <property type="entry name" value="Major histocompatibility complex class I LDA"/>
    <property type="match status" value="1"/>
</dbReference>
<dbReference type="AlphaFoldDB" id="A0A8T2MY13"/>
<dbReference type="PANTHER" id="PTHR16675:SF191">
    <property type="entry name" value="CLASS I HISTOCOMPATIBILITY ANTIGEN, F10 ALPHA CHAIN-LIKE-RELATED"/>
    <property type="match status" value="1"/>
</dbReference>
<feature type="chain" id="PRO_5035734269" description="Ig-like domain-containing protein" evidence="4">
    <location>
        <begin position="23"/>
        <end position="589"/>
    </location>
</feature>
<dbReference type="InterPro" id="IPR007110">
    <property type="entry name" value="Ig-like_dom"/>
</dbReference>
<dbReference type="Gene3D" id="2.60.40.10">
    <property type="entry name" value="Immunoglobulins"/>
    <property type="match status" value="2"/>
</dbReference>
<keyword evidence="7" id="KW-1185">Reference proteome</keyword>
<feature type="transmembrane region" description="Helical" evidence="3">
    <location>
        <begin position="551"/>
        <end position="573"/>
    </location>
</feature>
<dbReference type="GO" id="GO:0005615">
    <property type="term" value="C:extracellular space"/>
    <property type="evidence" value="ECO:0007669"/>
    <property type="project" value="TreeGrafter"/>
</dbReference>
<dbReference type="Gene3D" id="3.30.500.10">
    <property type="entry name" value="MHC class I-like antigen recognition-like"/>
    <property type="match status" value="2"/>
</dbReference>
<dbReference type="SMART" id="SM00407">
    <property type="entry name" value="IGc1"/>
    <property type="match status" value="2"/>
</dbReference>
<dbReference type="InterPro" id="IPR013783">
    <property type="entry name" value="Ig-like_fold"/>
</dbReference>
<feature type="transmembrane region" description="Helical" evidence="3">
    <location>
        <begin position="299"/>
        <end position="321"/>
    </location>
</feature>
<keyword evidence="2" id="KW-0393">Immunoglobulin domain</keyword>
<organism evidence="6 7">
    <name type="scientific">Albula glossodonta</name>
    <name type="common">roundjaw bonefish</name>
    <dbReference type="NCBI Taxonomy" id="121402"/>
    <lineage>
        <taxon>Eukaryota</taxon>
        <taxon>Metazoa</taxon>
        <taxon>Chordata</taxon>
        <taxon>Craniata</taxon>
        <taxon>Vertebrata</taxon>
        <taxon>Euteleostomi</taxon>
        <taxon>Actinopterygii</taxon>
        <taxon>Neopterygii</taxon>
        <taxon>Teleostei</taxon>
        <taxon>Albuliformes</taxon>
        <taxon>Albulidae</taxon>
        <taxon>Albula</taxon>
    </lineage>
</organism>
<dbReference type="InterPro" id="IPR036179">
    <property type="entry name" value="Ig-like_dom_sf"/>
</dbReference>
<dbReference type="OrthoDB" id="8936120at2759"/>
<keyword evidence="4" id="KW-0732">Signal</keyword>
<keyword evidence="3" id="KW-0812">Transmembrane</keyword>
<gene>
    <name evidence="6" type="ORF">JZ751_023997</name>
</gene>
<comment type="caution">
    <text evidence="6">The sequence shown here is derived from an EMBL/GenBank/DDBJ whole genome shotgun (WGS) entry which is preliminary data.</text>
</comment>
<feature type="domain" description="Ig-like" evidence="5">
    <location>
        <begin position="197"/>
        <end position="288"/>
    </location>
</feature>
<dbReference type="SUPFAM" id="SSF54452">
    <property type="entry name" value="MHC antigen-recognition domain"/>
    <property type="match status" value="2"/>
</dbReference>
<evidence type="ECO:0000256" key="4">
    <source>
        <dbReference type="SAM" id="SignalP"/>
    </source>
</evidence>